<evidence type="ECO:0000259" key="3">
    <source>
        <dbReference type="Pfam" id="PF00149"/>
    </source>
</evidence>
<comment type="caution">
    <text evidence="4">The sequence shown here is derived from an EMBL/GenBank/DDBJ whole genome shotgun (WGS) entry which is preliminary data.</text>
</comment>
<accession>A0A4Z0ZGB3</accession>
<dbReference type="AlphaFoldDB" id="A0A4Z0ZGB3"/>
<reference evidence="4 5" key="1">
    <citation type="submission" date="2019-03" db="EMBL/GenBank/DDBJ databases">
        <title>Draft genome sequence of Xylaria hypoxylon DSM 108379, a ubiquitous saprotrophic-parasitic fungi on hardwood.</title>
        <authorList>
            <person name="Buettner E."/>
            <person name="Leonhardt S."/>
            <person name="Gebauer A.M."/>
            <person name="Liers C."/>
            <person name="Hofrichter M."/>
            <person name="Kellner H."/>
        </authorList>
    </citation>
    <scope>NUCLEOTIDE SEQUENCE [LARGE SCALE GENOMIC DNA]</scope>
    <source>
        <strain evidence="4 5">DSM 108379</strain>
    </source>
</reference>
<dbReference type="EMBL" id="SKBN01000008">
    <property type="protein sequence ID" value="TGJ87902.1"/>
    <property type="molecule type" value="Genomic_DNA"/>
</dbReference>
<gene>
    <name evidence="4" type="ORF">E0Z10_g825</name>
</gene>
<evidence type="ECO:0000313" key="4">
    <source>
        <dbReference type="EMBL" id="TGJ87902.1"/>
    </source>
</evidence>
<dbReference type="InterPro" id="IPR029052">
    <property type="entry name" value="Metallo-depent_PP-like"/>
</dbReference>
<keyword evidence="2" id="KW-0472">Membrane</keyword>
<protein>
    <recommendedName>
        <fullName evidence="3">Calcineurin-like phosphoesterase domain-containing protein</fullName>
    </recommendedName>
</protein>
<dbReference type="STRING" id="37992.A0A4Z0ZGB3"/>
<evidence type="ECO:0000256" key="1">
    <source>
        <dbReference type="SAM" id="MobiDB-lite"/>
    </source>
</evidence>
<dbReference type="FunFam" id="3.60.21.10:FF:000054">
    <property type="entry name" value="DCR2p Phosphoesterase"/>
    <property type="match status" value="1"/>
</dbReference>
<sequence>MTRRIVRTITQLGAAAFFAFIVIFLLDRNFRLLPNAVHEYMPQHHHGLVVTDVTITTCNKVNIFSSCKLDPGVWHRVDKNLYLGHSWTYSAYVHLQRKKEEDLTANDKVVVDVKVGPMDPSSAAAGEQLDSRWESRSAGLWILRSAKPHASDSKEAVTAVDVLFGDDAYEVRPGWAIRGVALLLDINRDMPSAHITIRRGGHLEPPKQPIPRIRDNGKFKIMQLADLHLSTGIGQCRDAVPNEYEGGPCEADPRTLDFVSRLLEEEKPDFVVLSGDQVNGDTAPDAQTAIFKYAHLLIKHKVPYVSIFGNHDDESSLPRAGQMAIIEQLPYSLSRAGPNDIDGVGNYYVEVLAQGSSKHSALTLYLLDTHSYSPDERHYSGYDWIKPNQIEWFKQTASGLKRKHKEYTHIHMDLAFIHIPLPEYGIPENRFVGEWREGVTAPLYNTHFRDALVEEGVVMVSCGHDHANDYCMLSTDGEKGKPELWMCYGGGAGFGGYGNYEGFVRQVRFFDIDMNTARITTYKRLEYGETEKRIDQQIIVDGGNVMPPPEPPAKEEAVAA</sequence>
<proteinExistence type="predicted"/>
<dbReference type="CDD" id="cd07383">
    <property type="entry name" value="MPP_Dcr2"/>
    <property type="match status" value="1"/>
</dbReference>
<dbReference type="GO" id="GO:0004721">
    <property type="term" value="F:phosphoprotein phosphatase activity"/>
    <property type="evidence" value="ECO:0007669"/>
    <property type="project" value="TreeGrafter"/>
</dbReference>
<evidence type="ECO:0000256" key="2">
    <source>
        <dbReference type="SAM" id="Phobius"/>
    </source>
</evidence>
<keyword evidence="2" id="KW-0812">Transmembrane</keyword>
<organism evidence="4 5">
    <name type="scientific">Xylaria hypoxylon</name>
    <dbReference type="NCBI Taxonomy" id="37992"/>
    <lineage>
        <taxon>Eukaryota</taxon>
        <taxon>Fungi</taxon>
        <taxon>Dikarya</taxon>
        <taxon>Ascomycota</taxon>
        <taxon>Pezizomycotina</taxon>
        <taxon>Sordariomycetes</taxon>
        <taxon>Xylariomycetidae</taxon>
        <taxon>Xylariales</taxon>
        <taxon>Xylariaceae</taxon>
        <taxon>Xylaria</taxon>
    </lineage>
</organism>
<keyword evidence="5" id="KW-1185">Reference proteome</keyword>
<dbReference type="InterPro" id="IPR004843">
    <property type="entry name" value="Calcineurin-like_PHP"/>
</dbReference>
<feature type="domain" description="Calcineurin-like phosphoesterase" evidence="3">
    <location>
        <begin position="219"/>
        <end position="467"/>
    </location>
</feature>
<dbReference type="OrthoDB" id="783096at2759"/>
<dbReference type="GO" id="GO:0005737">
    <property type="term" value="C:cytoplasm"/>
    <property type="evidence" value="ECO:0007669"/>
    <property type="project" value="TreeGrafter"/>
</dbReference>
<dbReference type="PANTHER" id="PTHR32440">
    <property type="entry name" value="PHOSPHATASE DCR2-RELATED-RELATED"/>
    <property type="match status" value="1"/>
</dbReference>
<dbReference type="Pfam" id="PF00149">
    <property type="entry name" value="Metallophos"/>
    <property type="match status" value="1"/>
</dbReference>
<dbReference type="PANTHER" id="PTHR32440:SF0">
    <property type="entry name" value="PHOSPHATASE DCR2-RELATED"/>
    <property type="match status" value="1"/>
</dbReference>
<evidence type="ECO:0000313" key="5">
    <source>
        <dbReference type="Proteomes" id="UP000297716"/>
    </source>
</evidence>
<dbReference type="SUPFAM" id="SSF56300">
    <property type="entry name" value="Metallo-dependent phosphatases"/>
    <property type="match status" value="1"/>
</dbReference>
<feature type="transmembrane region" description="Helical" evidence="2">
    <location>
        <begin position="9"/>
        <end position="26"/>
    </location>
</feature>
<keyword evidence="2" id="KW-1133">Transmembrane helix</keyword>
<feature type="region of interest" description="Disordered" evidence="1">
    <location>
        <begin position="541"/>
        <end position="560"/>
    </location>
</feature>
<dbReference type="Gene3D" id="3.60.21.10">
    <property type="match status" value="1"/>
</dbReference>
<name>A0A4Z0ZGB3_9PEZI</name>
<dbReference type="Proteomes" id="UP000297716">
    <property type="component" value="Unassembled WGS sequence"/>
</dbReference>